<evidence type="ECO:0000313" key="2">
    <source>
        <dbReference type="Proteomes" id="UP000217182"/>
    </source>
</evidence>
<reference evidence="1 2" key="1">
    <citation type="submission" date="2016-01" db="EMBL/GenBank/DDBJ databases">
        <authorList>
            <person name="Oliw E.H."/>
        </authorList>
    </citation>
    <scope>NUCLEOTIDE SEQUENCE [LARGE SCALE GENOMIC DNA]</scope>
    <source>
        <strain evidence="1 2">FRB97</strain>
    </source>
</reference>
<proteinExistence type="predicted"/>
<dbReference type="AlphaFoldDB" id="A0A250B158"/>
<evidence type="ECO:0000313" key="1">
    <source>
        <dbReference type="EMBL" id="ATA19968.1"/>
    </source>
</evidence>
<protein>
    <submittedName>
        <fullName evidence="1">Uncharacterized protein</fullName>
    </submittedName>
</protein>
<name>A0A250B158_9GAMM</name>
<dbReference type="EMBL" id="CP014136">
    <property type="protein sequence ID" value="ATA19968.1"/>
    <property type="molecule type" value="Genomic_DNA"/>
</dbReference>
<accession>A0A250B158</accession>
<sequence length="373" mass="43947">MLNHLDWLLSCDLLVWDELKAGRCDEVINLHKEINKNIALYIYLNPGDSTSAQLENQKDDISKTLMDYLYAKKSKASWEVMAIEQHIMKNYSDLVAIINDKIITNSIIGILDKITHHHSIPWTTIISRQIKFSMAFDTYYSWLWGNYIKDALFYPRKRPKLVDTHTWEDWLKVRENESSLEEKIPQEEAKVIIEKWNNTTKNNYGLSGVVAGFLRDADEEPISINNELIDNTFIINIPKEIDESRFNSVICDIRTLLFTRQKPLHTIKDYLTHYLPTSVRGELYKRQILEQRNQFLGYFTAMLCDRMYHYRKQINEGLEIHPKITSYNTAAVHANEYMKDYGIIYGTDSILKMRRKLIVDIIPQLRENFKNLN</sequence>
<dbReference type="KEGG" id="gqu:AWC35_11840"/>
<dbReference type="Proteomes" id="UP000217182">
    <property type="component" value="Chromosome"/>
</dbReference>
<gene>
    <name evidence="1" type="ORF">AWC35_11840</name>
</gene>
<organism evidence="1 2">
    <name type="scientific">Gibbsiella quercinecans</name>
    <dbReference type="NCBI Taxonomy" id="929813"/>
    <lineage>
        <taxon>Bacteria</taxon>
        <taxon>Pseudomonadati</taxon>
        <taxon>Pseudomonadota</taxon>
        <taxon>Gammaproteobacteria</taxon>
        <taxon>Enterobacterales</taxon>
        <taxon>Yersiniaceae</taxon>
        <taxon>Gibbsiella</taxon>
    </lineage>
</organism>
<keyword evidence="2" id="KW-1185">Reference proteome</keyword>